<organism evidence="6 7">
    <name type="scientific">Nocardia cyriacigeorgica</name>
    <dbReference type="NCBI Taxonomy" id="135487"/>
    <lineage>
        <taxon>Bacteria</taxon>
        <taxon>Bacillati</taxon>
        <taxon>Actinomycetota</taxon>
        <taxon>Actinomycetes</taxon>
        <taxon>Mycobacteriales</taxon>
        <taxon>Nocardiaceae</taxon>
        <taxon>Nocardia</taxon>
    </lineage>
</organism>
<evidence type="ECO:0000256" key="2">
    <source>
        <dbReference type="ARBA" id="ARBA00022793"/>
    </source>
</evidence>
<dbReference type="SUPFAM" id="SSF51419">
    <property type="entry name" value="PLP-binding barrel"/>
    <property type="match status" value="1"/>
</dbReference>
<feature type="domain" description="Orn/DAP/Arg decarboxylase 2 N-terminal" evidence="5">
    <location>
        <begin position="58"/>
        <end position="257"/>
    </location>
</feature>
<reference evidence="6 7" key="1">
    <citation type="submission" date="2019-02" db="EMBL/GenBank/DDBJ databases">
        <authorList>
            <consortium name="Pathogen Informatics"/>
        </authorList>
    </citation>
    <scope>NUCLEOTIDE SEQUENCE [LARGE SCALE GENOMIC DNA]</scope>
    <source>
        <strain evidence="6 7">3012STDY6756504</strain>
    </source>
</reference>
<accession>A0A4U8W5Y4</accession>
<dbReference type="PANTHER" id="PTHR43727">
    <property type="entry name" value="DIAMINOPIMELATE DECARBOXYLASE"/>
    <property type="match status" value="1"/>
</dbReference>
<dbReference type="Proteomes" id="UP000290439">
    <property type="component" value="Chromosome"/>
</dbReference>
<dbReference type="InterPro" id="IPR009006">
    <property type="entry name" value="Ala_racemase/Decarboxylase_C"/>
</dbReference>
<sequence>MTAPVLPGLIDPMVREFLAERVSLDAALATHGSPLNIVFPQVFEHNLDRIHTVLRQRSLAYRICYAHKVNQAHAFVRAAADAGIGIDVASAGELASARCAGFEPGRIEATGPKGAGFLRQLIAAGVTVNVDNQWELETIAELAVGGAPVPVLVRVCGFDPARVSRFGIPLSRMDPALRTLAAHPDRIDLRGFAFHLDSGDVGERVRAFDDCLTLIERAYDHGLTPSVLDIGGGLRQVFTADAEDFERYVGALRASLAGLREPMSWGNTTFGYQVDGATVRGVPVFHKYANTVAAEHMLAELLDAPLERHGGRTVAQVVSDNLLELWLEPGKALVDHAGITVATVEVVKEAADGSVLVDLDISRDAMSPADQEVMVDPLVLPGDAGEVRKPGAVQVFFAGRLCLERDLLTNRVVALPWLPRPGDRVVFPNTAAYHMDLSAATASMHPPAAKIAVTRDSAGFRVRDDAASRAGAATGLSEVR</sequence>
<dbReference type="EC" id="4.1.1.20" evidence="6"/>
<comment type="cofactor">
    <cofactor evidence="1 4">
        <name>pyridoxal 5'-phosphate</name>
        <dbReference type="ChEBI" id="CHEBI:597326"/>
    </cofactor>
</comment>
<dbReference type="InterPro" id="IPR022644">
    <property type="entry name" value="De-COase2_N"/>
</dbReference>
<evidence type="ECO:0000256" key="3">
    <source>
        <dbReference type="ARBA" id="ARBA00022898"/>
    </source>
</evidence>
<dbReference type="InterPro" id="IPR029066">
    <property type="entry name" value="PLP-binding_barrel"/>
</dbReference>
<dbReference type="InterPro" id="IPR022653">
    <property type="entry name" value="De-COase2_pyr-phos_BS"/>
</dbReference>
<name>A0A4U8W5Y4_9NOCA</name>
<evidence type="ECO:0000259" key="5">
    <source>
        <dbReference type="Pfam" id="PF02784"/>
    </source>
</evidence>
<dbReference type="SUPFAM" id="SSF50621">
    <property type="entry name" value="Alanine racemase C-terminal domain-like"/>
    <property type="match status" value="1"/>
</dbReference>
<dbReference type="Gene3D" id="2.40.37.10">
    <property type="entry name" value="Lyase, Ornithine Decarboxylase, Chain A, domain 1"/>
    <property type="match status" value="1"/>
</dbReference>
<dbReference type="InterPro" id="IPR000183">
    <property type="entry name" value="Orn/DAP/Arg_de-COase"/>
</dbReference>
<evidence type="ECO:0000313" key="7">
    <source>
        <dbReference type="Proteomes" id="UP000290439"/>
    </source>
</evidence>
<evidence type="ECO:0000256" key="1">
    <source>
        <dbReference type="ARBA" id="ARBA00001933"/>
    </source>
</evidence>
<evidence type="ECO:0000313" key="6">
    <source>
        <dbReference type="EMBL" id="VFA97587.1"/>
    </source>
</evidence>
<dbReference type="Pfam" id="PF02784">
    <property type="entry name" value="Orn_Arg_deC_N"/>
    <property type="match status" value="1"/>
</dbReference>
<keyword evidence="2" id="KW-0210">Decarboxylase</keyword>
<dbReference type="AlphaFoldDB" id="A0A4U8W5Y4"/>
<proteinExistence type="predicted"/>
<dbReference type="GO" id="GO:0008836">
    <property type="term" value="F:diaminopimelate decarboxylase activity"/>
    <property type="evidence" value="ECO:0007669"/>
    <property type="project" value="UniProtKB-EC"/>
</dbReference>
<protein>
    <submittedName>
        <fullName evidence="6">Diaminopimelate decarboxylase</fullName>
        <ecNumber evidence="6">4.1.1.20</ecNumber>
    </submittedName>
</protein>
<evidence type="ECO:0000256" key="4">
    <source>
        <dbReference type="PIRSR" id="PIRSR600183-50"/>
    </source>
</evidence>
<keyword evidence="6" id="KW-0456">Lyase</keyword>
<dbReference type="PANTHER" id="PTHR43727:SF2">
    <property type="entry name" value="GROUP IV DECARBOXYLASE"/>
    <property type="match status" value="1"/>
</dbReference>
<feature type="modified residue" description="N6-(pyridoxal phosphate)lysine" evidence="4">
    <location>
        <position position="68"/>
    </location>
</feature>
<gene>
    <name evidence="6" type="primary">lysA_1</name>
    <name evidence="6" type="ORF">NCTC10797_01350</name>
</gene>
<dbReference type="EMBL" id="LR215973">
    <property type="protein sequence ID" value="VFA97587.1"/>
    <property type="molecule type" value="Genomic_DNA"/>
</dbReference>
<dbReference type="PRINTS" id="PR01179">
    <property type="entry name" value="ODADCRBXLASE"/>
</dbReference>
<dbReference type="Gene3D" id="3.20.20.10">
    <property type="entry name" value="Alanine racemase"/>
    <property type="match status" value="1"/>
</dbReference>
<dbReference type="RefSeq" id="WP_130916428.1">
    <property type="nucleotide sequence ID" value="NZ_LR215973.1"/>
</dbReference>
<feature type="active site" description="Proton donor" evidence="4">
    <location>
        <position position="402"/>
    </location>
</feature>
<dbReference type="PROSITE" id="PS00878">
    <property type="entry name" value="ODR_DC_2_1"/>
    <property type="match status" value="1"/>
</dbReference>
<keyword evidence="3 4" id="KW-0663">Pyridoxal phosphate</keyword>
<dbReference type="GO" id="GO:0009089">
    <property type="term" value="P:lysine biosynthetic process via diaminopimelate"/>
    <property type="evidence" value="ECO:0007669"/>
    <property type="project" value="TreeGrafter"/>
</dbReference>